<evidence type="ECO:0000256" key="1">
    <source>
        <dbReference type="SAM" id="Phobius"/>
    </source>
</evidence>
<name>A0A421AZB2_9PSEU</name>
<dbReference type="Pfam" id="PF25637">
    <property type="entry name" value="DUF7942"/>
    <property type="match status" value="1"/>
</dbReference>
<proteinExistence type="predicted"/>
<evidence type="ECO:0000313" key="2">
    <source>
        <dbReference type="EMBL" id="RLK55168.1"/>
    </source>
</evidence>
<accession>A0A421AZB2</accession>
<organism evidence="2 3">
    <name type="scientific">Actinokineospora cianjurensis</name>
    <dbReference type="NCBI Taxonomy" id="585224"/>
    <lineage>
        <taxon>Bacteria</taxon>
        <taxon>Bacillati</taxon>
        <taxon>Actinomycetota</taxon>
        <taxon>Actinomycetes</taxon>
        <taxon>Pseudonocardiales</taxon>
        <taxon>Pseudonocardiaceae</taxon>
        <taxon>Actinokineospora</taxon>
    </lineage>
</organism>
<keyword evidence="1" id="KW-0472">Membrane</keyword>
<dbReference type="AlphaFoldDB" id="A0A421AZB2"/>
<feature type="transmembrane region" description="Helical" evidence="1">
    <location>
        <begin position="6"/>
        <end position="22"/>
    </location>
</feature>
<sequence>MLGYIAVITVVFAVVAVVLAVNESADASFAPVLAVAVTLPASLLIILVPELPQPWDGITASATLVGAALFQTWLLWLLFRGHRTA</sequence>
<protein>
    <submittedName>
        <fullName evidence="2">Uncharacterized protein</fullName>
    </submittedName>
</protein>
<gene>
    <name evidence="2" type="ORF">CLV68_4650</name>
</gene>
<keyword evidence="1" id="KW-1133">Transmembrane helix</keyword>
<dbReference type="EMBL" id="RCDD01000004">
    <property type="protein sequence ID" value="RLK55168.1"/>
    <property type="molecule type" value="Genomic_DNA"/>
</dbReference>
<dbReference type="NCBIfam" id="NF046119">
    <property type="entry name" value="memb_SCO4225"/>
    <property type="match status" value="1"/>
</dbReference>
<reference evidence="2 3" key="1">
    <citation type="submission" date="2018-10" db="EMBL/GenBank/DDBJ databases">
        <title>Genomic Encyclopedia of Archaeal and Bacterial Type Strains, Phase II (KMG-II): from individual species to whole genera.</title>
        <authorList>
            <person name="Goeker M."/>
        </authorList>
    </citation>
    <scope>NUCLEOTIDE SEQUENCE [LARGE SCALE GENOMIC DNA]</scope>
    <source>
        <strain evidence="2 3">DSM 45657</strain>
    </source>
</reference>
<feature type="transmembrane region" description="Helical" evidence="1">
    <location>
        <begin position="29"/>
        <end position="48"/>
    </location>
</feature>
<keyword evidence="3" id="KW-1185">Reference proteome</keyword>
<comment type="caution">
    <text evidence="2">The sequence shown here is derived from an EMBL/GenBank/DDBJ whole genome shotgun (WGS) entry which is preliminary data.</text>
</comment>
<dbReference type="InterPro" id="IPR057702">
    <property type="entry name" value="DUF7942"/>
</dbReference>
<dbReference type="Proteomes" id="UP000282454">
    <property type="component" value="Unassembled WGS sequence"/>
</dbReference>
<keyword evidence="1" id="KW-0812">Transmembrane</keyword>
<feature type="transmembrane region" description="Helical" evidence="1">
    <location>
        <begin position="60"/>
        <end position="79"/>
    </location>
</feature>
<evidence type="ECO:0000313" key="3">
    <source>
        <dbReference type="Proteomes" id="UP000282454"/>
    </source>
</evidence>